<dbReference type="Pfam" id="PF00291">
    <property type="entry name" value="PALP"/>
    <property type="match status" value="1"/>
</dbReference>
<keyword evidence="12" id="KW-1185">Reference proteome</keyword>
<name>A0A5C5BBZ7_9MICO</name>
<dbReference type="InterPro" id="IPR005789">
    <property type="entry name" value="Thr_deHydtase_catblc"/>
</dbReference>
<evidence type="ECO:0000256" key="6">
    <source>
        <dbReference type="ARBA" id="ARBA00023239"/>
    </source>
</evidence>
<comment type="catalytic activity">
    <reaction evidence="1">
        <text>L-threonine = 2-oxobutanoate + NH4(+)</text>
        <dbReference type="Rhea" id="RHEA:22108"/>
        <dbReference type="ChEBI" id="CHEBI:16763"/>
        <dbReference type="ChEBI" id="CHEBI:28938"/>
        <dbReference type="ChEBI" id="CHEBI:57926"/>
        <dbReference type="EC" id="4.3.1.19"/>
    </reaction>
</comment>
<dbReference type="EMBL" id="VENP01000022">
    <property type="protein sequence ID" value="TNU74779.1"/>
    <property type="molecule type" value="Genomic_DNA"/>
</dbReference>
<comment type="cofactor">
    <cofactor evidence="2">
        <name>pyridoxal 5'-phosphate</name>
        <dbReference type="ChEBI" id="CHEBI:597326"/>
    </cofactor>
</comment>
<dbReference type="CDD" id="cd04886">
    <property type="entry name" value="ACT_ThrD-II-like"/>
    <property type="match status" value="1"/>
</dbReference>
<feature type="domain" description="Tryptophan synthase beta chain-like PALP" evidence="10">
    <location>
        <begin position="57"/>
        <end position="350"/>
    </location>
</feature>
<comment type="function">
    <text evidence="7">Catalyzes the anaerobic formation of alpha-ketobutyrate and ammonia from threonine in a two-step reaction. The first step involved a dehydration of threonine and a production of enamine intermediates (aminocrotonate), which tautomerizes to its imine form (iminobutyrate). Both intermediates are unstable and short-lived. The second step is the nonenzymatic hydrolysis of the enamine/imine intermediates to form 2-ketobutyrate and free ammonia. In the low water environment of the cell, the second step is accelerated by RidA.</text>
</comment>
<proteinExistence type="inferred from homology"/>
<dbReference type="InterPro" id="IPR001926">
    <property type="entry name" value="TrpB-like_PALP"/>
</dbReference>
<feature type="region of interest" description="Disordered" evidence="9">
    <location>
        <begin position="1"/>
        <end position="39"/>
    </location>
</feature>
<dbReference type="InterPro" id="IPR050147">
    <property type="entry name" value="Ser/Thr_Dehydratase"/>
</dbReference>
<evidence type="ECO:0000313" key="12">
    <source>
        <dbReference type="Proteomes" id="UP000313849"/>
    </source>
</evidence>
<comment type="similarity">
    <text evidence="3">Belongs to the serine/threonine dehydratase family.</text>
</comment>
<dbReference type="OrthoDB" id="9811476at2"/>
<accession>A0A5C5BBZ7</accession>
<dbReference type="GO" id="GO:0006567">
    <property type="term" value="P:L-threonine catabolic process"/>
    <property type="evidence" value="ECO:0007669"/>
    <property type="project" value="InterPro"/>
</dbReference>
<dbReference type="Gene3D" id="3.40.50.1100">
    <property type="match status" value="2"/>
</dbReference>
<keyword evidence="5" id="KW-0663">Pyridoxal phosphate</keyword>
<gene>
    <name evidence="11" type="ORF">FH969_07420</name>
</gene>
<dbReference type="PANTHER" id="PTHR48078">
    <property type="entry name" value="THREONINE DEHYDRATASE, MITOCHONDRIAL-RELATED"/>
    <property type="match status" value="1"/>
</dbReference>
<reference evidence="11 12" key="1">
    <citation type="submission" date="2019-06" db="EMBL/GenBank/DDBJ databases">
        <title>Draft genome sequence of Miniimonas arenae KCTC 19750T isolated from sea sand.</title>
        <authorList>
            <person name="Park S.-J."/>
        </authorList>
    </citation>
    <scope>NUCLEOTIDE SEQUENCE [LARGE SCALE GENOMIC DNA]</scope>
    <source>
        <strain evidence="11 12">KCTC 19750</strain>
    </source>
</reference>
<evidence type="ECO:0000256" key="1">
    <source>
        <dbReference type="ARBA" id="ARBA00001274"/>
    </source>
</evidence>
<dbReference type="InterPro" id="IPR036052">
    <property type="entry name" value="TrpB-like_PALP_sf"/>
</dbReference>
<evidence type="ECO:0000256" key="8">
    <source>
        <dbReference type="ARBA" id="ARBA00031427"/>
    </source>
</evidence>
<dbReference type="GO" id="GO:0006565">
    <property type="term" value="P:L-serine catabolic process"/>
    <property type="evidence" value="ECO:0007669"/>
    <property type="project" value="TreeGrafter"/>
</dbReference>
<comment type="caution">
    <text evidence="11">The sequence shown here is derived from an EMBL/GenBank/DDBJ whole genome shotgun (WGS) entry which is preliminary data.</text>
</comment>
<feature type="compositionally biased region" description="Low complexity" evidence="9">
    <location>
        <begin position="29"/>
        <end position="39"/>
    </location>
</feature>
<evidence type="ECO:0000313" key="11">
    <source>
        <dbReference type="EMBL" id="TNU74779.1"/>
    </source>
</evidence>
<dbReference type="PANTHER" id="PTHR48078:SF6">
    <property type="entry name" value="L-THREONINE DEHYDRATASE CATABOLIC TDCB"/>
    <property type="match status" value="1"/>
</dbReference>
<dbReference type="EC" id="4.3.1.19" evidence="4"/>
<dbReference type="SUPFAM" id="SSF53686">
    <property type="entry name" value="Tryptophan synthase beta subunit-like PLP-dependent enzymes"/>
    <property type="match status" value="1"/>
</dbReference>
<evidence type="ECO:0000256" key="3">
    <source>
        <dbReference type="ARBA" id="ARBA00010869"/>
    </source>
</evidence>
<sequence>MEPVDHAGDHTVDHGTGHAVDEHAGHGAGTPAAASQAAPPTVSLEDVLAARAVLGDALHRTPIETSEAYSALFGADVRLKCEHLQRTGSFKVRGAMNRMAQLSDGERRRGVVAASAGNHAQGVAWAARRLGVDAEVHMPADAALPKVEATQSYGARVVLDGDTVEDAVARARLVALEEGRTFVHPFDHPAVVAGQGTVGLEILEQVPDVGTIVVPTGGGGLLAGIAAAVPADVRVIGVQAARAAAYPASLAAGRPVSVPPQRTMADGIAVGLPGDVPFAVVAGRGVPVVTVSEDELSRAVLSLAERAKQVVEPAGAAGIAALVPAYRAGGNAAAADLVDRERPVVVVLSGGNVDPVLLRKLFRYGMAAAGRYLHLRATIPDRPGALAGLLGVVGGCRGDVVTVSHVRTGVGISIEDTTVDLEIATKGWDHSAAIVAAMRREGYPTLER</sequence>
<evidence type="ECO:0000256" key="4">
    <source>
        <dbReference type="ARBA" id="ARBA00012096"/>
    </source>
</evidence>
<evidence type="ECO:0000256" key="7">
    <source>
        <dbReference type="ARBA" id="ARBA00025527"/>
    </source>
</evidence>
<organism evidence="11 12">
    <name type="scientific">Miniimonas arenae</name>
    <dbReference type="NCBI Taxonomy" id="676201"/>
    <lineage>
        <taxon>Bacteria</taxon>
        <taxon>Bacillati</taxon>
        <taxon>Actinomycetota</taxon>
        <taxon>Actinomycetes</taxon>
        <taxon>Micrococcales</taxon>
        <taxon>Beutenbergiaceae</taxon>
        <taxon>Miniimonas</taxon>
    </lineage>
</organism>
<dbReference type="InterPro" id="IPR044561">
    <property type="entry name" value="ACT_ThrD-II-like"/>
</dbReference>
<evidence type="ECO:0000256" key="9">
    <source>
        <dbReference type="SAM" id="MobiDB-lite"/>
    </source>
</evidence>
<dbReference type="GO" id="GO:0004794">
    <property type="term" value="F:threonine deaminase activity"/>
    <property type="evidence" value="ECO:0007669"/>
    <property type="project" value="UniProtKB-EC"/>
</dbReference>
<evidence type="ECO:0000256" key="2">
    <source>
        <dbReference type="ARBA" id="ARBA00001933"/>
    </source>
</evidence>
<protein>
    <recommendedName>
        <fullName evidence="4">threonine ammonia-lyase</fullName>
        <ecNumber evidence="4">4.3.1.19</ecNumber>
    </recommendedName>
    <alternativeName>
        <fullName evidence="8">Threonine deaminase</fullName>
    </alternativeName>
</protein>
<dbReference type="NCBIfam" id="TIGR01127">
    <property type="entry name" value="ilvA_1Cterm"/>
    <property type="match status" value="1"/>
</dbReference>
<keyword evidence="6 11" id="KW-0456">Lyase</keyword>
<feature type="compositionally biased region" description="Basic and acidic residues" evidence="9">
    <location>
        <begin position="1"/>
        <end position="25"/>
    </location>
</feature>
<dbReference type="CDD" id="cd01562">
    <property type="entry name" value="Thr-dehyd"/>
    <property type="match status" value="1"/>
</dbReference>
<dbReference type="GO" id="GO:0003941">
    <property type="term" value="F:L-serine ammonia-lyase activity"/>
    <property type="evidence" value="ECO:0007669"/>
    <property type="project" value="TreeGrafter"/>
</dbReference>
<dbReference type="FunFam" id="3.40.50.1100:FF:000005">
    <property type="entry name" value="Threonine dehydratase catabolic"/>
    <property type="match status" value="1"/>
</dbReference>
<dbReference type="AlphaFoldDB" id="A0A5C5BBZ7"/>
<dbReference type="Proteomes" id="UP000313849">
    <property type="component" value="Unassembled WGS sequence"/>
</dbReference>
<dbReference type="GO" id="GO:0009097">
    <property type="term" value="P:isoleucine biosynthetic process"/>
    <property type="evidence" value="ECO:0007669"/>
    <property type="project" value="TreeGrafter"/>
</dbReference>
<evidence type="ECO:0000256" key="5">
    <source>
        <dbReference type="ARBA" id="ARBA00022898"/>
    </source>
</evidence>
<evidence type="ECO:0000259" key="10">
    <source>
        <dbReference type="Pfam" id="PF00291"/>
    </source>
</evidence>